<dbReference type="AlphaFoldDB" id="A0A445GUM0"/>
<dbReference type="SUPFAM" id="SSF56672">
    <property type="entry name" value="DNA/RNA polymerases"/>
    <property type="match status" value="1"/>
</dbReference>
<dbReference type="PANTHER" id="PTHR31635:SF196">
    <property type="entry name" value="REVERSE TRANSCRIPTASE DOMAIN-CONTAINING PROTEIN-RELATED"/>
    <property type="match status" value="1"/>
</dbReference>
<proteinExistence type="predicted"/>
<evidence type="ECO:0000259" key="1">
    <source>
        <dbReference type="Pfam" id="PF00078"/>
    </source>
</evidence>
<sequence>MNDLGSGIRLKGESTVIQSSGNSKCKEGLMKKCLSEGANLKIFKRQRGVELRNERYKENEEVHITLDRVKFTSIASEDNVRIISTFPEEEIKGMVWDCQGSKSPGPDGFNFKIIKSFCSVVKDYIWCALHEFHEKEKIPQGANASFIALILKLEDPQGLGDFRLISLIGCMYKIMAKVLAKRLKGVVHKVIDEGQSTFVGGRNILNGVVIVNELVDEAKRKKKLMAIFKLDFEKTYDSMRWKFLYYIMRRMGFCERWIKWIKSCVKSTSMSVLVDGCLTEEFYNEK</sequence>
<comment type="caution">
    <text evidence="2">The sequence shown here is derived from an EMBL/GenBank/DDBJ whole genome shotgun (WGS) entry which is preliminary data.</text>
</comment>
<dbReference type="InterPro" id="IPR000477">
    <property type="entry name" value="RT_dom"/>
</dbReference>
<dbReference type="PANTHER" id="PTHR31635">
    <property type="entry name" value="REVERSE TRANSCRIPTASE DOMAIN-CONTAINING PROTEIN-RELATED"/>
    <property type="match status" value="1"/>
</dbReference>
<gene>
    <name evidence="2" type="ORF">D0Y65_041163</name>
</gene>
<organism evidence="2 3">
    <name type="scientific">Glycine soja</name>
    <name type="common">Wild soybean</name>
    <dbReference type="NCBI Taxonomy" id="3848"/>
    <lineage>
        <taxon>Eukaryota</taxon>
        <taxon>Viridiplantae</taxon>
        <taxon>Streptophyta</taxon>
        <taxon>Embryophyta</taxon>
        <taxon>Tracheophyta</taxon>
        <taxon>Spermatophyta</taxon>
        <taxon>Magnoliopsida</taxon>
        <taxon>eudicotyledons</taxon>
        <taxon>Gunneridae</taxon>
        <taxon>Pentapetalae</taxon>
        <taxon>rosids</taxon>
        <taxon>fabids</taxon>
        <taxon>Fabales</taxon>
        <taxon>Fabaceae</taxon>
        <taxon>Papilionoideae</taxon>
        <taxon>50 kb inversion clade</taxon>
        <taxon>NPAAA clade</taxon>
        <taxon>indigoferoid/millettioid clade</taxon>
        <taxon>Phaseoleae</taxon>
        <taxon>Glycine</taxon>
        <taxon>Glycine subgen. Soja</taxon>
    </lineage>
</organism>
<protein>
    <submittedName>
        <fullName evidence="2">Transposon TX1 149 kDa protein</fullName>
    </submittedName>
</protein>
<evidence type="ECO:0000313" key="2">
    <source>
        <dbReference type="EMBL" id="RZB64990.1"/>
    </source>
</evidence>
<dbReference type="EMBL" id="QZWG01000015">
    <property type="protein sequence ID" value="RZB64990.1"/>
    <property type="molecule type" value="Genomic_DNA"/>
</dbReference>
<dbReference type="InterPro" id="IPR043502">
    <property type="entry name" value="DNA/RNA_pol_sf"/>
</dbReference>
<name>A0A445GUM0_GLYSO</name>
<dbReference type="Pfam" id="PF00078">
    <property type="entry name" value="RVT_1"/>
    <property type="match status" value="1"/>
</dbReference>
<evidence type="ECO:0000313" key="3">
    <source>
        <dbReference type="Proteomes" id="UP000289340"/>
    </source>
</evidence>
<dbReference type="Proteomes" id="UP000289340">
    <property type="component" value="Chromosome 15"/>
</dbReference>
<feature type="domain" description="Reverse transcriptase" evidence="1">
    <location>
        <begin position="159"/>
        <end position="282"/>
    </location>
</feature>
<accession>A0A445GUM0</accession>
<reference evidence="2 3" key="1">
    <citation type="submission" date="2018-09" db="EMBL/GenBank/DDBJ databases">
        <title>A high-quality reference genome of wild soybean provides a powerful tool to mine soybean genomes.</title>
        <authorList>
            <person name="Xie M."/>
            <person name="Chung C.Y.L."/>
            <person name="Li M.-W."/>
            <person name="Wong F.-L."/>
            <person name="Chan T.-F."/>
            <person name="Lam H.-M."/>
        </authorList>
    </citation>
    <scope>NUCLEOTIDE SEQUENCE [LARGE SCALE GENOMIC DNA]</scope>
    <source>
        <strain evidence="3">cv. W05</strain>
        <tissue evidence="2">Hypocotyl of etiolated seedlings</tissue>
    </source>
</reference>
<keyword evidence="3" id="KW-1185">Reference proteome</keyword>